<evidence type="ECO:0000313" key="1">
    <source>
        <dbReference type="EMBL" id="MPD06410.1"/>
    </source>
</evidence>
<sequence length="22" mass="2461">MCLPSWLRQEAGTIEQGLGQGW</sequence>
<accession>A0A5B7KGS1</accession>
<evidence type="ECO:0000313" key="2">
    <source>
        <dbReference type="Proteomes" id="UP000324222"/>
    </source>
</evidence>
<gene>
    <name evidence="1" type="ORF">E2C01_102224</name>
</gene>
<dbReference type="Proteomes" id="UP000324222">
    <property type="component" value="Unassembled WGS sequence"/>
</dbReference>
<dbReference type="EMBL" id="VSRR010151088">
    <property type="protein sequence ID" value="MPD06410.1"/>
    <property type="molecule type" value="Genomic_DNA"/>
</dbReference>
<reference evidence="1 2" key="1">
    <citation type="submission" date="2019-05" db="EMBL/GenBank/DDBJ databases">
        <title>Another draft genome of Portunus trituberculatus and its Hox gene families provides insights of decapod evolution.</title>
        <authorList>
            <person name="Jeong J.-H."/>
            <person name="Song I."/>
            <person name="Kim S."/>
            <person name="Choi T."/>
            <person name="Kim D."/>
            <person name="Ryu S."/>
            <person name="Kim W."/>
        </authorList>
    </citation>
    <scope>NUCLEOTIDE SEQUENCE [LARGE SCALE GENOMIC DNA]</scope>
    <source>
        <tissue evidence="1">Muscle</tissue>
    </source>
</reference>
<organism evidence="1 2">
    <name type="scientific">Portunus trituberculatus</name>
    <name type="common">Swimming crab</name>
    <name type="synonym">Neptunus trituberculatus</name>
    <dbReference type="NCBI Taxonomy" id="210409"/>
    <lineage>
        <taxon>Eukaryota</taxon>
        <taxon>Metazoa</taxon>
        <taxon>Ecdysozoa</taxon>
        <taxon>Arthropoda</taxon>
        <taxon>Crustacea</taxon>
        <taxon>Multicrustacea</taxon>
        <taxon>Malacostraca</taxon>
        <taxon>Eumalacostraca</taxon>
        <taxon>Eucarida</taxon>
        <taxon>Decapoda</taxon>
        <taxon>Pleocyemata</taxon>
        <taxon>Brachyura</taxon>
        <taxon>Eubrachyura</taxon>
        <taxon>Portunoidea</taxon>
        <taxon>Portunidae</taxon>
        <taxon>Portuninae</taxon>
        <taxon>Portunus</taxon>
    </lineage>
</organism>
<name>A0A5B7KGS1_PORTR</name>
<protein>
    <submittedName>
        <fullName evidence="1">Uncharacterized protein</fullName>
    </submittedName>
</protein>
<proteinExistence type="predicted"/>
<keyword evidence="2" id="KW-1185">Reference proteome</keyword>
<dbReference type="AlphaFoldDB" id="A0A5B7KGS1"/>
<comment type="caution">
    <text evidence="1">The sequence shown here is derived from an EMBL/GenBank/DDBJ whole genome shotgun (WGS) entry which is preliminary data.</text>
</comment>